<feature type="signal peptide" evidence="1">
    <location>
        <begin position="1"/>
        <end position="17"/>
    </location>
</feature>
<keyword evidence="1" id="KW-0732">Signal</keyword>
<dbReference type="RefSeq" id="WP_171822914.1">
    <property type="nucleotide sequence ID" value="NZ_JAAKZK010000034.1"/>
</dbReference>
<dbReference type="PROSITE" id="PS51257">
    <property type="entry name" value="PROKAR_LIPOPROTEIN"/>
    <property type="match status" value="1"/>
</dbReference>
<name>A0A9X4EYS3_9VIBR</name>
<feature type="chain" id="PRO_5040715310" description="Lipoprotein" evidence="1">
    <location>
        <begin position="18"/>
        <end position="271"/>
    </location>
</feature>
<evidence type="ECO:0008006" key="6">
    <source>
        <dbReference type="Google" id="ProtNLM"/>
    </source>
</evidence>
<protein>
    <recommendedName>
        <fullName evidence="6">Lipoprotein</fullName>
    </recommendedName>
</protein>
<proteinExistence type="predicted"/>
<accession>A0A9X4EYS3</accession>
<dbReference type="AlphaFoldDB" id="A0A9X4EYS3"/>
<evidence type="ECO:0000256" key="1">
    <source>
        <dbReference type="SAM" id="SignalP"/>
    </source>
</evidence>
<evidence type="ECO:0000313" key="4">
    <source>
        <dbReference type="EMBL" id="MDE1357744.1"/>
    </source>
</evidence>
<dbReference type="Proteomes" id="UP001140978">
    <property type="component" value="Unassembled WGS sequence"/>
</dbReference>
<dbReference type="Proteomes" id="UP001140973">
    <property type="component" value="Unassembled WGS sequence"/>
</dbReference>
<organism evidence="2 5">
    <name type="scientific">Vibrio aestuarianus</name>
    <dbReference type="NCBI Taxonomy" id="28171"/>
    <lineage>
        <taxon>Bacteria</taxon>
        <taxon>Pseudomonadati</taxon>
        <taxon>Pseudomonadota</taxon>
        <taxon>Gammaproteobacteria</taxon>
        <taxon>Vibrionales</taxon>
        <taxon>Vibrionaceae</taxon>
        <taxon>Vibrio</taxon>
    </lineage>
</organism>
<gene>
    <name evidence="4" type="ORF">L9W73_10555</name>
    <name evidence="2" type="ORF">L9W94_11660</name>
    <name evidence="3" type="ORF">L9X51_09125</name>
</gene>
<evidence type="ECO:0000313" key="2">
    <source>
        <dbReference type="EMBL" id="MDE1242793.1"/>
    </source>
</evidence>
<dbReference type="EMBL" id="JAKNBA010000018">
    <property type="protein sequence ID" value="MDE1242793.1"/>
    <property type="molecule type" value="Genomic_DNA"/>
</dbReference>
<sequence length="271" mass="30613">MMNLFRASIIFSTAMVAVGCSNLDSSSTFNDVAKNIQERHNYVQVVAKDITPETKALLGADIVKSELNYVGNFPKTAEKNIDSSYVDMNVTYFKNYDQFKTVTYLSQHLELDTYRPLAETCTEHCTTTQWFKFPLSPEFIQQTTDDSIVFTLNSSTNKNKVEFSVPKAYFLAVIEEANYVLGGVSQPSTVTAQVQAEVTASTAKSVEMVQYWFAEASVSEQKAFADWAFVNRSSINQALKTESKPLEMLSYWYEKADKSEKSQILSWLLNQ</sequence>
<dbReference type="EMBL" id="JAKNAP010000033">
    <property type="protein sequence ID" value="MDE1357744.1"/>
    <property type="molecule type" value="Genomic_DNA"/>
</dbReference>
<evidence type="ECO:0000313" key="5">
    <source>
        <dbReference type="Proteomes" id="UP001140979"/>
    </source>
</evidence>
<comment type="caution">
    <text evidence="2">The sequence shown here is derived from an EMBL/GenBank/DDBJ whole genome shotgun (WGS) entry which is preliminary data.</text>
</comment>
<evidence type="ECO:0000313" key="3">
    <source>
        <dbReference type="EMBL" id="MDE1346591.1"/>
    </source>
</evidence>
<reference evidence="2" key="1">
    <citation type="submission" date="2022-02" db="EMBL/GenBank/DDBJ databases">
        <title>Emergence and expansion in Europe of a Vibrio aestuarianus clonal complex pathogenic for oysters.</title>
        <authorList>
            <person name="Mesnil A."/>
            <person name="Travers M.-A."/>
        </authorList>
    </citation>
    <scope>NUCLEOTIDE SEQUENCE</scope>
    <source>
        <strain evidence="4">151-ITT-15-cp-1</strain>
        <strain evidence="2">19_064_11T1</strain>
        <strain evidence="3">19_064_15T1</strain>
    </source>
</reference>
<dbReference type="Proteomes" id="UP001140979">
    <property type="component" value="Unassembled WGS sequence"/>
</dbReference>
<dbReference type="EMBL" id="JAKNAX010000019">
    <property type="protein sequence ID" value="MDE1346591.1"/>
    <property type="molecule type" value="Genomic_DNA"/>
</dbReference>